<dbReference type="Proteomes" id="UP000025227">
    <property type="component" value="Unplaced"/>
</dbReference>
<organism evidence="3 4">
    <name type="scientific">Haemonchus contortus</name>
    <name type="common">Barber pole worm</name>
    <dbReference type="NCBI Taxonomy" id="6289"/>
    <lineage>
        <taxon>Eukaryota</taxon>
        <taxon>Metazoa</taxon>
        <taxon>Ecdysozoa</taxon>
        <taxon>Nematoda</taxon>
        <taxon>Chromadorea</taxon>
        <taxon>Rhabditida</taxon>
        <taxon>Rhabditina</taxon>
        <taxon>Rhabditomorpha</taxon>
        <taxon>Strongyloidea</taxon>
        <taxon>Trichostrongylidae</taxon>
        <taxon>Haemonchus</taxon>
    </lineage>
</organism>
<feature type="coiled-coil region" evidence="1">
    <location>
        <begin position="32"/>
        <end position="70"/>
    </location>
</feature>
<dbReference type="AlphaFoldDB" id="A0A7I4YBY2"/>
<dbReference type="WBParaSite" id="HCON_00079170-00001">
    <property type="protein sequence ID" value="HCON_00079170-00001"/>
    <property type="gene ID" value="HCON_00079170"/>
</dbReference>
<protein>
    <submittedName>
        <fullName evidence="4">Shootin-1</fullName>
    </submittedName>
</protein>
<feature type="compositionally biased region" description="Polar residues" evidence="2">
    <location>
        <begin position="619"/>
        <end position="628"/>
    </location>
</feature>
<feature type="compositionally biased region" description="Basic and acidic residues" evidence="2">
    <location>
        <begin position="602"/>
        <end position="618"/>
    </location>
</feature>
<feature type="compositionally biased region" description="Polar residues" evidence="2">
    <location>
        <begin position="566"/>
        <end position="577"/>
    </location>
</feature>
<dbReference type="OrthoDB" id="5831910at2759"/>
<accession>A0A7I4YBY2</accession>
<feature type="region of interest" description="Disordered" evidence="2">
    <location>
        <begin position="493"/>
        <end position="628"/>
    </location>
</feature>
<keyword evidence="1" id="KW-0175">Coiled coil</keyword>
<feature type="region of interest" description="Disordered" evidence="2">
    <location>
        <begin position="655"/>
        <end position="680"/>
    </location>
</feature>
<keyword evidence="3" id="KW-1185">Reference proteome</keyword>
<name>A0A7I4YBY2_HAECO</name>
<evidence type="ECO:0000313" key="3">
    <source>
        <dbReference type="Proteomes" id="UP000025227"/>
    </source>
</evidence>
<evidence type="ECO:0000256" key="1">
    <source>
        <dbReference type="SAM" id="Coils"/>
    </source>
</evidence>
<sequence length="764" mass="86190">MDNFTALFNAFEIQTDHDNKCLFQLQQNNVIKQGTIARLKEKVAQYKELEAEYQRRRENAECRHEELMRNLSSNLTCAKVLQVKFDKLTEQSTVQAKTEQELRAKICDLNAMVSRIAVARNQLCSSIHCLKQPVPVAPNSVAVIQEMRKKLLEKFKMRCDAFDMTALVTELQTIEQQRHVRLEVSEELRVKFEHSSAQDVDNDMLQEKIDILRNDYSNTDGEVKKVADQKGANDIILTKEDSSKSNLHKELGSIRSEVGVVEHHTLELKLKQAELGARSASASLELGDKSAKVQRDEMVFQASREEYECKESETSNEIEKIENSFQQQCSELSQNLEIGRKAMTEVEAESEKLKEWERLLFKNEEDRRKSVELQSKLTEMKRDCEGLLKKAEERRASLAKETMKIGELRQGAESNKLANEQELANTNMEVSGLQCEVMRLEAEVKDMKNKNCQLEGEVRSIKHQVLTKSSQLTVAKENFSNAQESAIAAVKLKTPTPKNKVGEGGKEKKNHSQFVTNPPSTRRRAPRQNAKADQQSEVTTKKKEKLCNQPLSSSRLARSAGANPKTAIQSELQSEQACNDKRKGKTPESGIVIEYDSFPNTGHREQMQVDPRNSDSDGVKSSSLQHTTTLASTFAEEFKRDIAANMDDSMLVENDDNDDLFGGQDFGTPLNKNRTAVGSPVKPNIFNSADDDIHFEPNELFTSTPLIVKKQCTVRPTRAKSSSRNDAPSSSQAALKMLPMKRSGESTAAPPRRGKNRGRPRWKP</sequence>
<evidence type="ECO:0000256" key="2">
    <source>
        <dbReference type="SAM" id="MobiDB-lite"/>
    </source>
</evidence>
<proteinExistence type="predicted"/>
<feature type="coiled-coil region" evidence="1">
    <location>
        <begin position="363"/>
        <end position="450"/>
    </location>
</feature>
<reference evidence="4" key="1">
    <citation type="submission" date="2020-12" db="UniProtKB">
        <authorList>
            <consortium name="WormBaseParasite"/>
        </authorList>
    </citation>
    <scope>IDENTIFICATION</scope>
    <source>
        <strain evidence="4">MHco3</strain>
    </source>
</reference>
<feature type="region of interest" description="Disordered" evidence="2">
    <location>
        <begin position="714"/>
        <end position="764"/>
    </location>
</feature>
<evidence type="ECO:0000313" key="4">
    <source>
        <dbReference type="WBParaSite" id="HCON_00079170-00001"/>
    </source>
</evidence>
<feature type="compositionally biased region" description="Low complexity" evidence="2">
    <location>
        <begin position="551"/>
        <end position="560"/>
    </location>
</feature>
<feature type="compositionally biased region" description="Basic residues" evidence="2">
    <location>
        <begin position="752"/>
        <end position="764"/>
    </location>
</feature>
<feature type="compositionally biased region" description="Polar residues" evidence="2">
    <location>
        <begin position="719"/>
        <end position="733"/>
    </location>
</feature>
<dbReference type="OMA" id="HFEPNEL"/>